<accession>A0ABS3RXY3</accession>
<dbReference type="RefSeq" id="WP_208245003.1">
    <property type="nucleotide sequence ID" value="NZ_JAGEPF010000018.1"/>
</dbReference>
<feature type="compositionally biased region" description="Basic and acidic residues" evidence="1">
    <location>
        <begin position="81"/>
        <end position="99"/>
    </location>
</feature>
<organism evidence="2 3">
    <name type="scientific">Actinomadura violacea</name>
    <dbReference type="NCBI Taxonomy" id="2819934"/>
    <lineage>
        <taxon>Bacteria</taxon>
        <taxon>Bacillati</taxon>
        <taxon>Actinomycetota</taxon>
        <taxon>Actinomycetes</taxon>
        <taxon>Streptosporangiales</taxon>
        <taxon>Thermomonosporaceae</taxon>
        <taxon>Actinomadura</taxon>
    </lineage>
</organism>
<feature type="region of interest" description="Disordered" evidence="1">
    <location>
        <begin position="163"/>
        <end position="195"/>
    </location>
</feature>
<reference evidence="2 3" key="1">
    <citation type="submission" date="2021-03" db="EMBL/GenBank/DDBJ databases">
        <title>Actinomadura violae sp. nov., isolated from lichen in Thailand.</title>
        <authorList>
            <person name="Kanchanasin P."/>
            <person name="Saeng-In P."/>
            <person name="Phongsopitanun W."/>
            <person name="Yuki M."/>
            <person name="Kudo T."/>
            <person name="Ohkuma M."/>
            <person name="Tanasupawat S."/>
        </authorList>
    </citation>
    <scope>NUCLEOTIDE SEQUENCE [LARGE SCALE GENOMIC DNA]</scope>
    <source>
        <strain evidence="2 3">LCR2-06</strain>
    </source>
</reference>
<name>A0ABS3RXY3_9ACTN</name>
<evidence type="ECO:0000313" key="2">
    <source>
        <dbReference type="EMBL" id="MBO2461624.1"/>
    </source>
</evidence>
<dbReference type="Proteomes" id="UP000680206">
    <property type="component" value="Unassembled WGS sequence"/>
</dbReference>
<evidence type="ECO:0000313" key="3">
    <source>
        <dbReference type="Proteomes" id="UP000680206"/>
    </source>
</evidence>
<feature type="region of interest" description="Disordered" evidence="1">
    <location>
        <begin position="77"/>
        <end position="99"/>
    </location>
</feature>
<comment type="caution">
    <text evidence="2">The sequence shown here is derived from an EMBL/GenBank/DDBJ whole genome shotgun (WGS) entry which is preliminary data.</text>
</comment>
<protein>
    <submittedName>
        <fullName evidence="2">Uncharacterized protein</fullName>
    </submittedName>
</protein>
<evidence type="ECO:0000256" key="1">
    <source>
        <dbReference type="SAM" id="MobiDB-lite"/>
    </source>
</evidence>
<gene>
    <name evidence="2" type="ORF">J4709_29055</name>
</gene>
<dbReference type="EMBL" id="JAGEPF010000018">
    <property type="protein sequence ID" value="MBO2461624.1"/>
    <property type="molecule type" value="Genomic_DNA"/>
</dbReference>
<proteinExistence type="predicted"/>
<keyword evidence="3" id="KW-1185">Reference proteome</keyword>
<sequence length="352" mass="39105">MATNLSAAHLERLREQARRDGRFIDPDALRKVRTTGFHTEWATAILGRSYPGLRELQDWEIELLALALDAEPDRPVPATALERRATADRARQERERAAAEADAARREVWHELQDRLPVPVIVGHNWTLVHDHTYQSGGDHIVVAAELRVGRLYRPARNALCEPQGSAASRRVSPRNGTSRDPLRGLERDDDGQDRVPTCKTCLKTAHRIALDPEGSMAMTPRIQGNAMIVFLPAEAACAVAGHLRNRMALEARVMSGQADPARREECLTRIETWNQQAAMIGQRAWHHPADQVVQLRLADRCWRDILGVLQTTEFQYGADAVAVTIAALQEAVLRAEEAIEPDGTVALPDGP</sequence>